<evidence type="ECO:0000313" key="1">
    <source>
        <dbReference type="EMBL" id="BDZ40795.1"/>
    </source>
</evidence>
<name>A0ABM8FYV7_9CELL</name>
<dbReference type="EMBL" id="AP027729">
    <property type="protein sequence ID" value="BDZ40795.1"/>
    <property type="molecule type" value="Genomic_DNA"/>
</dbReference>
<organism evidence="1 2">
    <name type="scientific">Paraoerskovia sediminicola</name>
    <dbReference type="NCBI Taxonomy" id="1138587"/>
    <lineage>
        <taxon>Bacteria</taxon>
        <taxon>Bacillati</taxon>
        <taxon>Actinomycetota</taxon>
        <taxon>Actinomycetes</taxon>
        <taxon>Micrococcales</taxon>
        <taxon>Cellulomonadaceae</taxon>
        <taxon>Paraoerskovia</taxon>
    </lineage>
</organism>
<reference evidence="2" key="1">
    <citation type="journal article" date="2019" name="Int. J. Syst. Evol. Microbiol.">
        <title>The Global Catalogue of Microorganisms (GCM) 10K type strain sequencing project: providing services to taxonomists for standard genome sequencing and annotation.</title>
        <authorList>
            <consortium name="The Broad Institute Genomics Platform"/>
            <consortium name="The Broad Institute Genome Sequencing Center for Infectious Disease"/>
            <person name="Wu L."/>
            <person name="Ma J."/>
        </authorList>
    </citation>
    <scope>NUCLEOTIDE SEQUENCE [LARGE SCALE GENOMIC DNA]</scope>
    <source>
        <strain evidence="2">NBRC 108565</strain>
    </source>
</reference>
<sequence>MNSDVLHPACSNSGVLCKDCAYIKRSHDLAHEVWLTLPQDPPPVTAARRADLEADAIAMSEKARARRWAA</sequence>
<dbReference type="Proteomes" id="UP001321475">
    <property type="component" value="Chromosome"/>
</dbReference>
<proteinExistence type="predicted"/>
<keyword evidence="2" id="KW-1185">Reference proteome</keyword>
<evidence type="ECO:0000313" key="2">
    <source>
        <dbReference type="Proteomes" id="UP001321475"/>
    </source>
</evidence>
<protein>
    <submittedName>
        <fullName evidence="1">Uncharacterized protein</fullName>
    </submittedName>
</protein>
<accession>A0ABM8FYV7</accession>
<gene>
    <name evidence="1" type="ORF">GCM10025865_00940</name>
</gene>